<dbReference type="AlphaFoldDB" id="A0A4C1XMB2"/>
<dbReference type="Proteomes" id="UP000299102">
    <property type="component" value="Unassembled WGS sequence"/>
</dbReference>
<evidence type="ECO:0000313" key="2">
    <source>
        <dbReference type="Proteomes" id="UP000299102"/>
    </source>
</evidence>
<gene>
    <name evidence="1" type="ORF">EVAR_35463_1</name>
</gene>
<reference evidence="1 2" key="1">
    <citation type="journal article" date="2019" name="Commun. Biol.">
        <title>The bagworm genome reveals a unique fibroin gene that provides high tensile strength.</title>
        <authorList>
            <person name="Kono N."/>
            <person name="Nakamura H."/>
            <person name="Ohtoshi R."/>
            <person name="Tomita M."/>
            <person name="Numata K."/>
            <person name="Arakawa K."/>
        </authorList>
    </citation>
    <scope>NUCLEOTIDE SEQUENCE [LARGE SCALE GENOMIC DNA]</scope>
</reference>
<sequence>MSSRQRRSRSTDNRTRMIALACAGAQRAGPHRASHPRNHNTFRPFTLVNAVWGSLTTLTLSIDNERHHHVITGVTTNVVTTVGTYRTVTKRGAGSNAVDYELSLRGLLPRRKLHIDWVVVALEARIYLTNIYAFCCAVNCLLRYWQQIQSTHLTLCSRMETESATALVDRIPLR</sequence>
<keyword evidence="2" id="KW-1185">Reference proteome</keyword>
<name>A0A4C1XMB2_EUMVA</name>
<organism evidence="1 2">
    <name type="scientific">Eumeta variegata</name>
    <name type="common">Bagworm moth</name>
    <name type="synonym">Eumeta japonica</name>
    <dbReference type="NCBI Taxonomy" id="151549"/>
    <lineage>
        <taxon>Eukaryota</taxon>
        <taxon>Metazoa</taxon>
        <taxon>Ecdysozoa</taxon>
        <taxon>Arthropoda</taxon>
        <taxon>Hexapoda</taxon>
        <taxon>Insecta</taxon>
        <taxon>Pterygota</taxon>
        <taxon>Neoptera</taxon>
        <taxon>Endopterygota</taxon>
        <taxon>Lepidoptera</taxon>
        <taxon>Glossata</taxon>
        <taxon>Ditrysia</taxon>
        <taxon>Tineoidea</taxon>
        <taxon>Psychidae</taxon>
        <taxon>Oiketicinae</taxon>
        <taxon>Eumeta</taxon>
    </lineage>
</organism>
<protein>
    <submittedName>
        <fullName evidence="1">Uncharacterized protein</fullName>
    </submittedName>
</protein>
<evidence type="ECO:0000313" key="1">
    <source>
        <dbReference type="EMBL" id="GBP64142.1"/>
    </source>
</evidence>
<comment type="caution">
    <text evidence="1">The sequence shown here is derived from an EMBL/GenBank/DDBJ whole genome shotgun (WGS) entry which is preliminary data.</text>
</comment>
<dbReference type="EMBL" id="BGZK01000889">
    <property type="protein sequence ID" value="GBP64142.1"/>
    <property type="molecule type" value="Genomic_DNA"/>
</dbReference>
<proteinExistence type="predicted"/>
<accession>A0A4C1XMB2</accession>